<dbReference type="GeneID" id="95406800"/>
<dbReference type="InterPro" id="IPR053182">
    <property type="entry name" value="YobU-like_regulator"/>
</dbReference>
<dbReference type="Pfam" id="PF14526">
    <property type="entry name" value="Cass2"/>
    <property type="match status" value="2"/>
</dbReference>
<evidence type="ECO:0000259" key="2">
    <source>
        <dbReference type="SMART" id="SM00871"/>
    </source>
</evidence>
<gene>
    <name evidence="3" type="ORF">J2Z18_004914</name>
</gene>
<feature type="domain" description="AraC effector-binding" evidence="2">
    <location>
        <begin position="9"/>
        <end position="216"/>
    </location>
</feature>
<dbReference type="SMART" id="SM00871">
    <property type="entry name" value="AraC_E_bind"/>
    <property type="match status" value="1"/>
</dbReference>
<organism evidence="3 4">
    <name type="scientific">Paenibacillus lactis</name>
    <dbReference type="NCBI Taxonomy" id="228574"/>
    <lineage>
        <taxon>Bacteria</taxon>
        <taxon>Bacillati</taxon>
        <taxon>Bacillota</taxon>
        <taxon>Bacilli</taxon>
        <taxon>Bacillales</taxon>
        <taxon>Paenibacillaceae</taxon>
        <taxon>Paenibacillus</taxon>
    </lineage>
</organism>
<dbReference type="EMBL" id="JAGGKI010000017">
    <property type="protein sequence ID" value="MBP1895804.1"/>
    <property type="molecule type" value="Genomic_DNA"/>
</dbReference>
<protein>
    <submittedName>
        <fullName evidence="3">Transcriptional regulator YdeE</fullName>
    </submittedName>
</protein>
<name>A0ABS4FHS0_9BACL</name>
<dbReference type="InterPro" id="IPR029441">
    <property type="entry name" value="Cass2"/>
</dbReference>
<dbReference type="InterPro" id="IPR011256">
    <property type="entry name" value="Reg_factor_effector_dom_sf"/>
</dbReference>
<proteinExistence type="predicted"/>
<dbReference type="PANTHER" id="PTHR36444:SF2">
    <property type="entry name" value="TRANSCRIPTIONAL REGULATOR PROTEIN YOBU-RELATED"/>
    <property type="match status" value="1"/>
</dbReference>
<evidence type="ECO:0000313" key="3">
    <source>
        <dbReference type="EMBL" id="MBP1895804.1"/>
    </source>
</evidence>
<dbReference type="Proteomes" id="UP000706926">
    <property type="component" value="Unassembled WGS sequence"/>
</dbReference>
<comment type="caution">
    <text evidence="3">The sequence shown here is derived from an EMBL/GenBank/DDBJ whole genome shotgun (WGS) entry which is preliminary data.</text>
</comment>
<reference evidence="3 4" key="1">
    <citation type="submission" date="2021-03" db="EMBL/GenBank/DDBJ databases">
        <title>Genomic Encyclopedia of Type Strains, Phase IV (KMG-IV): sequencing the most valuable type-strain genomes for metagenomic binning, comparative biology and taxonomic classification.</title>
        <authorList>
            <person name="Goeker M."/>
        </authorList>
    </citation>
    <scope>NUCLEOTIDE SEQUENCE [LARGE SCALE GENOMIC DNA]</scope>
    <source>
        <strain evidence="3 4">DSM 15596</strain>
    </source>
</reference>
<evidence type="ECO:0000256" key="1">
    <source>
        <dbReference type="SAM" id="MobiDB-lite"/>
    </source>
</evidence>
<accession>A0ABS4FHS0</accession>
<dbReference type="InterPro" id="IPR010499">
    <property type="entry name" value="AraC_E-bd"/>
</dbReference>
<keyword evidence="4" id="KW-1185">Reference proteome</keyword>
<evidence type="ECO:0000313" key="4">
    <source>
        <dbReference type="Proteomes" id="UP000706926"/>
    </source>
</evidence>
<dbReference type="RefSeq" id="WP_007131618.1">
    <property type="nucleotide sequence ID" value="NZ_DMBX01000052.1"/>
</dbReference>
<feature type="region of interest" description="Disordered" evidence="1">
    <location>
        <begin position="1"/>
        <end position="20"/>
    </location>
</feature>
<dbReference type="PANTHER" id="PTHR36444">
    <property type="entry name" value="TRANSCRIPTIONAL REGULATOR PROTEIN YOBU-RELATED"/>
    <property type="match status" value="1"/>
</dbReference>
<sequence>MNTNIGSQKKRRIESRPAMSVWGAGARTTNEAEAGANGVIPRLWEHYFRSGIKEVAGSDQAVYAVYTDYESDASGAYTLVIGHETEGIFGDGQGSEEVEHVRRAEGQSIESIENVERVKDVESVGRMNRAGSADVAKREEDGAIVERSVFIPESRYLVFPAKPGLFQETVPQAWQEIWSYFQNAEEVRAYSGDFECYRFQAADPAHPVVEIYIAIK</sequence>
<dbReference type="SUPFAM" id="SSF55136">
    <property type="entry name" value="Probable bacterial effector-binding domain"/>
    <property type="match status" value="1"/>
</dbReference>
<dbReference type="Gene3D" id="3.20.80.10">
    <property type="entry name" value="Regulatory factor, effector binding domain"/>
    <property type="match status" value="1"/>
</dbReference>